<dbReference type="Proteomes" id="UP001321700">
    <property type="component" value="Unassembled WGS sequence"/>
</dbReference>
<dbReference type="SUPFAM" id="SSF53901">
    <property type="entry name" value="Thiolase-like"/>
    <property type="match status" value="1"/>
</dbReference>
<organism evidence="2 3">
    <name type="scientific">Rhodoferax potami</name>
    <dbReference type="NCBI Taxonomy" id="3068338"/>
    <lineage>
        <taxon>Bacteria</taxon>
        <taxon>Pseudomonadati</taxon>
        <taxon>Pseudomonadota</taxon>
        <taxon>Betaproteobacteria</taxon>
        <taxon>Burkholderiales</taxon>
        <taxon>Comamonadaceae</taxon>
        <taxon>Rhodoferax</taxon>
    </lineage>
</organism>
<evidence type="ECO:0008006" key="4">
    <source>
        <dbReference type="Google" id="ProtNLM"/>
    </source>
</evidence>
<reference evidence="2 3" key="1">
    <citation type="submission" date="2023-08" db="EMBL/GenBank/DDBJ databases">
        <title>Rhodoferax potami sp. nov. and Rhodoferax mekongensis sp. nov., isolated from the Mekong River in Thailand.</title>
        <authorList>
            <person name="Kitikhun S."/>
            <person name="Charoenyingcharoen P."/>
            <person name="Siriarchawattana P."/>
            <person name="Likhitrattanapisal S."/>
            <person name="Nilsakha T."/>
            <person name="Chanpet A."/>
            <person name="Rattanawaree P."/>
            <person name="Ingsriswang S."/>
        </authorList>
    </citation>
    <scope>NUCLEOTIDE SEQUENCE [LARGE SCALE GENOMIC DNA]</scope>
    <source>
        <strain evidence="2 3">TBRC 17660</strain>
    </source>
</reference>
<dbReference type="InterPro" id="IPR000794">
    <property type="entry name" value="Beta-ketoacyl_synthase"/>
</dbReference>
<protein>
    <recommendedName>
        <fullName evidence="4">Beta-ketoacyl synthase N-terminal domain-containing protein</fullName>
    </recommendedName>
</protein>
<dbReference type="EMBL" id="JAVBIK010000003">
    <property type="protein sequence ID" value="MDT7520718.1"/>
    <property type="molecule type" value="Genomic_DNA"/>
</dbReference>
<gene>
    <name evidence="2" type="ORF">RAE19_18930</name>
</gene>
<dbReference type="PANTHER" id="PTHR11712">
    <property type="entry name" value="POLYKETIDE SYNTHASE-RELATED"/>
    <property type="match status" value="1"/>
</dbReference>
<keyword evidence="3" id="KW-1185">Reference proteome</keyword>
<comment type="caution">
    <text evidence="2">The sequence shown here is derived from an EMBL/GenBank/DDBJ whole genome shotgun (WGS) entry which is preliminary data.</text>
</comment>
<proteinExistence type="predicted"/>
<sequence length="77" mass="8080">MIVPGVVKAWESLGALAKLNPNDPKAAWLGPFEQSREGLVLGEGAACLVLESESHAQARGAQILAHCLGYAQVNDPD</sequence>
<evidence type="ECO:0000313" key="3">
    <source>
        <dbReference type="Proteomes" id="UP001321700"/>
    </source>
</evidence>
<dbReference type="Gene3D" id="3.40.47.10">
    <property type="match status" value="1"/>
</dbReference>
<dbReference type="RefSeq" id="WP_313876383.1">
    <property type="nucleotide sequence ID" value="NZ_JAVBIK010000003.1"/>
</dbReference>
<accession>A0ABU3KSX9</accession>
<evidence type="ECO:0000256" key="1">
    <source>
        <dbReference type="ARBA" id="ARBA00022679"/>
    </source>
</evidence>
<name>A0ABU3KSX9_9BURK</name>
<dbReference type="InterPro" id="IPR016039">
    <property type="entry name" value="Thiolase-like"/>
</dbReference>
<dbReference type="PANTHER" id="PTHR11712:SF352">
    <property type="entry name" value="3-OXOACYL-[ACYL-CARRIER-PROTEIN] SYNTHASE"/>
    <property type="match status" value="1"/>
</dbReference>
<keyword evidence="1" id="KW-0808">Transferase</keyword>
<evidence type="ECO:0000313" key="2">
    <source>
        <dbReference type="EMBL" id="MDT7520718.1"/>
    </source>
</evidence>